<sequence>MWILNGSLAGACCMSTVGNLNFLHTPQCLALFVFISTLVLPVMYINQVEKVDLHSNLSNFLFNTAHLVQCKKVMHVSMMNLGISDNWYQFLFQLVSKNNHTLVHHSIFPAPSGWHVVPGSARVVWLVICNDMMVGPMSPWNFVVFKSGKKTWRFSHLKDYQNASETTGSYSNLAVLVPVVPIWGHGGRDKGIFSIYDNGIILVPHAHDAFLEISAQPKKILF</sequence>
<organism evidence="2 3">
    <name type="scientific">Puccinia sorghi</name>
    <dbReference type="NCBI Taxonomy" id="27349"/>
    <lineage>
        <taxon>Eukaryota</taxon>
        <taxon>Fungi</taxon>
        <taxon>Dikarya</taxon>
        <taxon>Basidiomycota</taxon>
        <taxon>Pucciniomycotina</taxon>
        <taxon>Pucciniomycetes</taxon>
        <taxon>Pucciniales</taxon>
        <taxon>Pucciniaceae</taxon>
        <taxon>Puccinia</taxon>
    </lineage>
</organism>
<feature type="transmembrane region" description="Helical" evidence="1">
    <location>
        <begin position="24"/>
        <end position="45"/>
    </location>
</feature>
<dbReference type="Proteomes" id="UP000037035">
    <property type="component" value="Unassembled WGS sequence"/>
</dbReference>
<evidence type="ECO:0000313" key="3">
    <source>
        <dbReference type="Proteomes" id="UP000037035"/>
    </source>
</evidence>
<keyword evidence="1" id="KW-1133">Transmembrane helix</keyword>
<keyword evidence="3" id="KW-1185">Reference proteome</keyword>
<dbReference type="AlphaFoldDB" id="A0A0L6V943"/>
<accession>A0A0L6V943</accession>
<evidence type="ECO:0000256" key="1">
    <source>
        <dbReference type="SAM" id="Phobius"/>
    </source>
</evidence>
<dbReference type="EMBL" id="LAVV01007054">
    <property type="protein sequence ID" value="KNZ57278.1"/>
    <property type="molecule type" value="Genomic_DNA"/>
</dbReference>
<comment type="caution">
    <text evidence="2">The sequence shown here is derived from an EMBL/GenBank/DDBJ whole genome shotgun (WGS) entry which is preliminary data.</text>
</comment>
<reference evidence="2 3" key="1">
    <citation type="submission" date="2015-08" db="EMBL/GenBank/DDBJ databases">
        <title>Next Generation Sequencing and Analysis of the Genome of Puccinia sorghi L Schw, the Causal Agent of Maize Common Rust.</title>
        <authorList>
            <person name="Rochi L."/>
            <person name="Burguener G."/>
            <person name="Darino M."/>
            <person name="Turjanski A."/>
            <person name="Kreff E."/>
            <person name="Dieguez M.J."/>
            <person name="Sacco F."/>
        </authorList>
    </citation>
    <scope>NUCLEOTIDE SEQUENCE [LARGE SCALE GENOMIC DNA]</scope>
    <source>
        <strain evidence="2 3">RO10H11247</strain>
    </source>
</reference>
<keyword evidence="1" id="KW-0812">Transmembrane</keyword>
<dbReference type="VEuPathDB" id="FungiDB:VP01_2196g7"/>
<protein>
    <submittedName>
        <fullName evidence="2">Uncharacterized protein</fullName>
    </submittedName>
</protein>
<proteinExistence type="predicted"/>
<keyword evidence="1" id="KW-0472">Membrane</keyword>
<name>A0A0L6V943_9BASI</name>
<evidence type="ECO:0000313" key="2">
    <source>
        <dbReference type="EMBL" id="KNZ57278.1"/>
    </source>
</evidence>
<gene>
    <name evidence="2" type="ORF">VP01_2196g7</name>
</gene>